<name>E4Y2X2_OIKDI</name>
<organism evidence="2">
    <name type="scientific">Oikopleura dioica</name>
    <name type="common">Tunicate</name>
    <dbReference type="NCBI Taxonomy" id="34765"/>
    <lineage>
        <taxon>Eukaryota</taxon>
        <taxon>Metazoa</taxon>
        <taxon>Chordata</taxon>
        <taxon>Tunicata</taxon>
        <taxon>Appendicularia</taxon>
        <taxon>Copelata</taxon>
        <taxon>Oikopleuridae</taxon>
        <taxon>Oikopleura</taxon>
    </lineage>
</organism>
<reference evidence="2" key="1">
    <citation type="journal article" date="2010" name="Science">
        <title>Plasticity of animal genome architecture unmasked by rapid evolution of a pelagic tunicate.</title>
        <authorList>
            <person name="Denoeud F."/>
            <person name="Henriet S."/>
            <person name="Mungpakdee S."/>
            <person name="Aury J.M."/>
            <person name="Da Silva C."/>
            <person name="Brinkmann H."/>
            <person name="Mikhaleva J."/>
            <person name="Olsen L.C."/>
            <person name="Jubin C."/>
            <person name="Canestro C."/>
            <person name="Bouquet J.M."/>
            <person name="Danks G."/>
            <person name="Poulain J."/>
            <person name="Campsteijn C."/>
            <person name="Adamski M."/>
            <person name="Cross I."/>
            <person name="Yadetie F."/>
            <person name="Muffato M."/>
            <person name="Louis A."/>
            <person name="Butcher S."/>
            <person name="Tsagkogeorga G."/>
            <person name="Konrad A."/>
            <person name="Singh S."/>
            <person name="Jensen M.F."/>
            <person name="Cong E.H."/>
            <person name="Eikeseth-Otteraa H."/>
            <person name="Noel B."/>
            <person name="Anthouard V."/>
            <person name="Porcel B.M."/>
            <person name="Kachouri-Lafond R."/>
            <person name="Nishino A."/>
            <person name="Ugolini M."/>
            <person name="Chourrout P."/>
            <person name="Nishida H."/>
            <person name="Aasland R."/>
            <person name="Huzurbazar S."/>
            <person name="Westhof E."/>
            <person name="Delsuc F."/>
            <person name="Lehrach H."/>
            <person name="Reinhardt R."/>
            <person name="Weissenbach J."/>
            <person name="Roy S.W."/>
            <person name="Artiguenave F."/>
            <person name="Postlethwait J.H."/>
            <person name="Manak J.R."/>
            <person name="Thompson E.M."/>
            <person name="Jaillon O."/>
            <person name="Du Pasquier L."/>
            <person name="Boudinot P."/>
            <person name="Liberles D.A."/>
            <person name="Volff J.N."/>
            <person name="Philippe H."/>
            <person name="Lenhard B."/>
            <person name="Roest Crollius H."/>
            <person name="Wincker P."/>
            <person name="Chourrout D."/>
        </authorList>
    </citation>
    <scope>NUCLEOTIDE SEQUENCE [LARGE SCALE GENOMIC DNA]</scope>
</reference>
<dbReference type="InParanoid" id="E4Y2X2"/>
<gene>
    <name evidence="2" type="ORF">GSOID_T00016537001</name>
</gene>
<proteinExistence type="predicted"/>
<evidence type="ECO:0000256" key="1">
    <source>
        <dbReference type="SAM" id="SignalP"/>
    </source>
</evidence>
<keyword evidence="1" id="KW-0732">Signal</keyword>
<keyword evidence="3" id="KW-1185">Reference proteome</keyword>
<feature type="non-terminal residue" evidence="2">
    <location>
        <position position="473"/>
    </location>
</feature>
<dbReference type="Proteomes" id="UP000001307">
    <property type="component" value="Unassembled WGS sequence"/>
</dbReference>
<evidence type="ECO:0000313" key="2">
    <source>
        <dbReference type="EMBL" id="CBY16199.1"/>
    </source>
</evidence>
<accession>E4Y2X2</accession>
<evidence type="ECO:0008006" key="4">
    <source>
        <dbReference type="Google" id="ProtNLM"/>
    </source>
</evidence>
<feature type="chain" id="PRO_5003193468" description="SEA domain-containing protein" evidence="1">
    <location>
        <begin position="17"/>
        <end position="473"/>
    </location>
</feature>
<feature type="signal peptide" evidence="1">
    <location>
        <begin position="1"/>
        <end position="16"/>
    </location>
</feature>
<protein>
    <recommendedName>
        <fullName evidence="4">SEA domain-containing protein</fullName>
    </recommendedName>
</protein>
<dbReference type="EMBL" id="FN653963">
    <property type="protein sequence ID" value="CBY16199.1"/>
    <property type="molecule type" value="Genomic_DNA"/>
</dbReference>
<dbReference type="AlphaFoldDB" id="E4Y2X2"/>
<sequence length="473" mass="51941">MRILLNFLFIQRVVHAIGSHSLHTRFLTAEPYCETNIIYSDATSENCTGNAFQDGESCAAQCKETVTLTCNCLSNVLSFLLISNEEGCFWESDRACEVEVVETVSSVTMEVSLPNITDSAECEETMRNAILATTAANTEVVVVCTLVTDGDRRKRSAELSEWAANVTLSVVETPEEAEVSGTLTNTEEENIEAISTILDAVSVELEGIGSEVKSVEVISAAVEETVTVSDEVIEEVVIPTEPPIIPCQEALYYEEFRIEWRLEIPIKDWASSEDTYAVTDALREAVKNIDTDYEICATYDESTSIALVTSTGSSIADTVLDDLIAYESDFHDELFQEVVQLWIAGTADVEIQTMSSNITLVGGTDLDYSATFDIEFDLDSSIVWDALYLDISSSEFKALKNLTLDVFEQALTDVAGNKYDVTIEVAFVEKQQSTRRRRRSTSNVGTIMSPTYSASNIGSVDDITVASTSLNMN</sequence>
<dbReference type="OrthoDB" id="10641638at2759"/>
<evidence type="ECO:0000313" key="3">
    <source>
        <dbReference type="Proteomes" id="UP000001307"/>
    </source>
</evidence>